<dbReference type="RefSeq" id="WP_014679871.1">
    <property type="nucleotide sequence ID" value="NC_017770.1"/>
</dbReference>
<organism evidence="3 4">
    <name type="scientific">Solitalea canadensis (strain ATCC 29591 / DSM 3403 / JCM 21819 / LMG 8368 / NBRC 15130 / NCIMB 12057 / USAM 9D)</name>
    <name type="common">Flexibacter canadensis</name>
    <dbReference type="NCBI Taxonomy" id="929556"/>
    <lineage>
        <taxon>Bacteria</taxon>
        <taxon>Pseudomonadati</taxon>
        <taxon>Bacteroidota</taxon>
        <taxon>Sphingobacteriia</taxon>
        <taxon>Sphingobacteriales</taxon>
        <taxon>Sphingobacteriaceae</taxon>
        <taxon>Solitalea</taxon>
    </lineage>
</organism>
<name>H8KTR9_SOLCM</name>
<keyword evidence="4" id="KW-1185">Reference proteome</keyword>
<evidence type="ECO:0000256" key="2">
    <source>
        <dbReference type="SAM" id="SignalP"/>
    </source>
</evidence>
<dbReference type="STRING" id="929556.Solca_1571"/>
<dbReference type="KEGG" id="scn:Solca_1571"/>
<evidence type="ECO:0000313" key="4">
    <source>
        <dbReference type="Proteomes" id="UP000007590"/>
    </source>
</evidence>
<dbReference type="AlphaFoldDB" id="H8KTR9"/>
<reference evidence="3" key="1">
    <citation type="submission" date="2012-02" db="EMBL/GenBank/DDBJ databases">
        <title>The complete genome of Solitalea canadensis DSM 3403.</title>
        <authorList>
            <consortium name="US DOE Joint Genome Institute (JGI-PGF)"/>
            <person name="Lucas S."/>
            <person name="Copeland A."/>
            <person name="Lapidus A."/>
            <person name="Glavina del Rio T."/>
            <person name="Dalin E."/>
            <person name="Tice H."/>
            <person name="Bruce D."/>
            <person name="Goodwin L."/>
            <person name="Pitluck S."/>
            <person name="Peters L."/>
            <person name="Ovchinnikova G."/>
            <person name="Lu M."/>
            <person name="Kyrpides N."/>
            <person name="Mavromatis K."/>
            <person name="Ivanova N."/>
            <person name="Brettin T."/>
            <person name="Detter J.C."/>
            <person name="Han C."/>
            <person name="Larimer F."/>
            <person name="Land M."/>
            <person name="Hauser L."/>
            <person name="Markowitz V."/>
            <person name="Cheng J.-F."/>
            <person name="Hugenholtz P."/>
            <person name="Woyke T."/>
            <person name="Wu D."/>
            <person name="Spring S."/>
            <person name="Schroeder M."/>
            <person name="Kopitz M."/>
            <person name="Brambilla E."/>
            <person name="Klenk H.-P."/>
            <person name="Eisen J.A."/>
        </authorList>
    </citation>
    <scope>NUCLEOTIDE SEQUENCE</scope>
    <source>
        <strain evidence="3">DSM 3403</strain>
    </source>
</reference>
<evidence type="ECO:0000313" key="3">
    <source>
        <dbReference type="EMBL" id="AFD06644.1"/>
    </source>
</evidence>
<sequence>MKKIITFVFLLGSLQGHAQWSNTADNITTGNLTIGSTVADSYSKFTIKGPNQPTGITNKRDISFEFSSAGQAQIRSYRGTSWDTYLQFLTSDYANTGGIPTPRLHINHDGKIGIGTITPTVALDILMPSIAATGEKIMKLSLPDASNDFLSFENATATDGVFLPMILGNHETDNRPALTIIGRVGANNDQGTSAVMAFDSRLPTSKILTRPLFQWQSLAIPYMTLSSDGSLGIGTTDTKGYKLAVAGNMIAEQVTVKLKGNWPDYVFTPSYNLLSLQETEQHIKEKGHLPGIPSAEEVKNNGVDLGEMNAKLLQKIEELTLHLIELKKENESLNVRVNQLENSKKEK</sequence>
<feature type="chain" id="PRO_5003613174" evidence="2">
    <location>
        <begin position="19"/>
        <end position="347"/>
    </location>
</feature>
<protein>
    <submittedName>
        <fullName evidence="3">Uncharacterized protein</fullName>
    </submittedName>
</protein>
<gene>
    <name evidence="3" type="ordered locus">Solca_1571</name>
</gene>
<dbReference type="OrthoDB" id="680331at2"/>
<accession>H8KTR9</accession>
<dbReference type="eggNOG" id="COG1044">
    <property type="taxonomic scope" value="Bacteria"/>
</dbReference>
<keyword evidence="1" id="KW-0175">Coiled coil</keyword>
<evidence type="ECO:0000256" key="1">
    <source>
        <dbReference type="SAM" id="Coils"/>
    </source>
</evidence>
<feature type="signal peptide" evidence="2">
    <location>
        <begin position="1"/>
        <end position="18"/>
    </location>
</feature>
<proteinExistence type="predicted"/>
<keyword evidence="2" id="KW-0732">Signal</keyword>
<dbReference type="HOGENOM" id="CLU_044440_1_0_10"/>
<feature type="coiled-coil region" evidence="1">
    <location>
        <begin position="309"/>
        <end position="343"/>
    </location>
</feature>
<dbReference type="EMBL" id="CP003349">
    <property type="protein sequence ID" value="AFD06644.1"/>
    <property type="molecule type" value="Genomic_DNA"/>
</dbReference>
<dbReference type="Proteomes" id="UP000007590">
    <property type="component" value="Chromosome"/>
</dbReference>